<keyword evidence="1 2" id="KW-0597">Phosphoprotein</keyword>
<organism evidence="4 5">
    <name type="scientific">Flavobacterium suncheonense GH29-5 = DSM 17707</name>
    <dbReference type="NCBI Taxonomy" id="1121899"/>
    <lineage>
        <taxon>Bacteria</taxon>
        <taxon>Pseudomonadati</taxon>
        <taxon>Bacteroidota</taxon>
        <taxon>Flavobacteriia</taxon>
        <taxon>Flavobacteriales</taxon>
        <taxon>Flavobacteriaceae</taxon>
        <taxon>Flavobacterium</taxon>
    </lineage>
</organism>
<accession>A0A0A2MD56</accession>
<dbReference type="InterPro" id="IPR050595">
    <property type="entry name" value="Bact_response_regulator"/>
</dbReference>
<dbReference type="OrthoDB" id="673128at2"/>
<dbReference type="InterPro" id="IPR011006">
    <property type="entry name" value="CheY-like_superfamily"/>
</dbReference>
<dbReference type="SMART" id="SM00448">
    <property type="entry name" value="REC"/>
    <property type="match status" value="1"/>
</dbReference>
<feature type="modified residue" description="4-aspartylphosphate" evidence="2">
    <location>
        <position position="60"/>
    </location>
</feature>
<protein>
    <recommendedName>
        <fullName evidence="3">Response regulatory domain-containing protein</fullName>
    </recommendedName>
</protein>
<dbReference type="SUPFAM" id="SSF52172">
    <property type="entry name" value="CheY-like"/>
    <property type="match status" value="1"/>
</dbReference>
<evidence type="ECO:0000259" key="3">
    <source>
        <dbReference type="PROSITE" id="PS50110"/>
    </source>
</evidence>
<dbReference type="PANTHER" id="PTHR44591:SF3">
    <property type="entry name" value="RESPONSE REGULATORY DOMAIN-CONTAINING PROTEIN"/>
    <property type="match status" value="1"/>
</dbReference>
<dbReference type="PANTHER" id="PTHR44591">
    <property type="entry name" value="STRESS RESPONSE REGULATOR PROTEIN 1"/>
    <property type="match status" value="1"/>
</dbReference>
<dbReference type="Gene3D" id="3.40.50.2300">
    <property type="match status" value="1"/>
</dbReference>
<sequence length="124" mass="13902">MSTPQVFIVDDDPVALMILKKVLAKCDVFPAPLSFVNGKQMLEHLQKSFSVTGRYVIFLDINMPVMNGWEFLEAASAFANRDTITVYLVTSSTDETDHNKAQSYPLVAKFLSKPITLDMLNDLQ</sequence>
<evidence type="ECO:0000256" key="2">
    <source>
        <dbReference type="PROSITE-ProRule" id="PRU00169"/>
    </source>
</evidence>
<name>A0A0A2MD56_9FLAO</name>
<keyword evidence="5" id="KW-1185">Reference proteome</keyword>
<dbReference type="AlphaFoldDB" id="A0A0A2MD56"/>
<dbReference type="Proteomes" id="UP000030121">
    <property type="component" value="Unassembled WGS sequence"/>
</dbReference>
<dbReference type="EMBL" id="JRLW01000009">
    <property type="protein sequence ID" value="KGO89403.1"/>
    <property type="molecule type" value="Genomic_DNA"/>
</dbReference>
<feature type="domain" description="Response regulatory" evidence="3">
    <location>
        <begin position="5"/>
        <end position="124"/>
    </location>
</feature>
<evidence type="ECO:0000313" key="4">
    <source>
        <dbReference type="EMBL" id="KGO89403.1"/>
    </source>
</evidence>
<dbReference type="GO" id="GO:0000160">
    <property type="term" value="P:phosphorelay signal transduction system"/>
    <property type="evidence" value="ECO:0007669"/>
    <property type="project" value="InterPro"/>
</dbReference>
<reference evidence="4 5" key="1">
    <citation type="submission" date="2013-09" db="EMBL/GenBank/DDBJ databases">
        <authorList>
            <person name="Zeng Z."/>
            <person name="Chen C."/>
        </authorList>
    </citation>
    <scope>NUCLEOTIDE SEQUENCE [LARGE SCALE GENOMIC DNA]</scope>
    <source>
        <strain evidence="4 5">GH29-5</strain>
    </source>
</reference>
<dbReference type="STRING" id="1121899.GCA_000430025_00300"/>
<dbReference type="PROSITE" id="PS50110">
    <property type="entry name" value="RESPONSE_REGULATORY"/>
    <property type="match status" value="1"/>
</dbReference>
<proteinExistence type="predicted"/>
<evidence type="ECO:0000256" key="1">
    <source>
        <dbReference type="ARBA" id="ARBA00022553"/>
    </source>
</evidence>
<dbReference type="RefSeq" id="WP_026981318.1">
    <property type="nucleotide sequence ID" value="NZ_JRLW01000009.1"/>
</dbReference>
<dbReference type="Pfam" id="PF00072">
    <property type="entry name" value="Response_reg"/>
    <property type="match status" value="1"/>
</dbReference>
<evidence type="ECO:0000313" key="5">
    <source>
        <dbReference type="Proteomes" id="UP000030121"/>
    </source>
</evidence>
<dbReference type="eggNOG" id="COG0745">
    <property type="taxonomic scope" value="Bacteria"/>
</dbReference>
<gene>
    <name evidence="4" type="ORF">Q764_08485</name>
</gene>
<comment type="caution">
    <text evidence="4">The sequence shown here is derived from an EMBL/GenBank/DDBJ whole genome shotgun (WGS) entry which is preliminary data.</text>
</comment>
<dbReference type="InterPro" id="IPR001789">
    <property type="entry name" value="Sig_transdc_resp-reg_receiver"/>
</dbReference>